<dbReference type="PANTHER" id="PTHR46564">
    <property type="entry name" value="TRANSPOSASE"/>
    <property type="match status" value="1"/>
</dbReference>
<dbReference type="GO" id="GO:0003676">
    <property type="term" value="F:nucleic acid binding"/>
    <property type="evidence" value="ECO:0007669"/>
    <property type="project" value="InterPro"/>
</dbReference>
<dbReference type="InterPro" id="IPR038717">
    <property type="entry name" value="Tc1-like_DDE_dom"/>
</dbReference>
<dbReference type="OrthoDB" id="106945at2759"/>
<dbReference type="AlphaFoldDB" id="A0A5J4X8T6"/>
<reference evidence="2 3" key="1">
    <citation type="submission" date="2019-03" db="EMBL/GenBank/DDBJ databases">
        <title>Single cell metagenomics reveals metabolic interactions within the superorganism composed of flagellate Streblomastix strix and complex community of Bacteroidetes bacteria on its surface.</title>
        <authorList>
            <person name="Treitli S.C."/>
            <person name="Kolisko M."/>
            <person name="Husnik F."/>
            <person name="Keeling P."/>
            <person name="Hampl V."/>
        </authorList>
    </citation>
    <scope>NUCLEOTIDE SEQUENCE [LARGE SCALE GENOMIC DNA]</scope>
    <source>
        <strain evidence="2">ST1C</strain>
    </source>
</reference>
<evidence type="ECO:0000313" key="2">
    <source>
        <dbReference type="EMBL" id="KAA6403671.1"/>
    </source>
</evidence>
<dbReference type="EMBL" id="SNRW01000074">
    <property type="protein sequence ID" value="KAA6403671.1"/>
    <property type="molecule type" value="Genomic_DNA"/>
</dbReference>
<accession>A0A5J4X8T6</accession>
<feature type="non-terminal residue" evidence="2">
    <location>
        <position position="1"/>
    </location>
</feature>
<dbReference type="PANTHER" id="PTHR46564:SF1">
    <property type="entry name" value="TRANSPOSASE"/>
    <property type="match status" value="1"/>
</dbReference>
<name>A0A5J4X8T6_9EUKA</name>
<proteinExistence type="predicted"/>
<sequence>LTKEPEDLQPILFQDEKKFRYDGPDGWAYYWIQLGDEKDEVIYSKDYGKFKRVIVHATISQEGLLTVDRMYGKMNAESWSGLLLSEVIPSIHAAHGTNFVQQMDKASVHKKKEIIEHLKSCGFSLLNWPAFSPDLNPVESFWALLVRRVYADGKSYTNEDELWEGIKFAAAKITTLDVKPFVDSFRRRLCAVLKRGGKYVQ</sequence>
<gene>
    <name evidence="2" type="ORF">EZS28_000811</name>
</gene>
<dbReference type="Pfam" id="PF13358">
    <property type="entry name" value="DDE_3"/>
    <property type="match status" value="1"/>
</dbReference>
<evidence type="ECO:0000313" key="3">
    <source>
        <dbReference type="Proteomes" id="UP000324800"/>
    </source>
</evidence>
<protein>
    <submittedName>
        <fullName evidence="2">Putative Transposable element Tc3 transposase</fullName>
    </submittedName>
</protein>
<comment type="caution">
    <text evidence="2">The sequence shown here is derived from an EMBL/GenBank/DDBJ whole genome shotgun (WGS) entry which is preliminary data.</text>
</comment>
<feature type="domain" description="Tc1-like transposase DDE" evidence="1">
    <location>
        <begin position="11"/>
        <end position="161"/>
    </location>
</feature>
<dbReference type="InterPro" id="IPR036397">
    <property type="entry name" value="RNaseH_sf"/>
</dbReference>
<organism evidence="2 3">
    <name type="scientific">Streblomastix strix</name>
    <dbReference type="NCBI Taxonomy" id="222440"/>
    <lineage>
        <taxon>Eukaryota</taxon>
        <taxon>Metamonada</taxon>
        <taxon>Preaxostyla</taxon>
        <taxon>Oxymonadida</taxon>
        <taxon>Streblomastigidae</taxon>
        <taxon>Streblomastix</taxon>
    </lineage>
</organism>
<dbReference type="Proteomes" id="UP000324800">
    <property type="component" value="Unassembled WGS sequence"/>
</dbReference>
<evidence type="ECO:0000259" key="1">
    <source>
        <dbReference type="Pfam" id="PF13358"/>
    </source>
</evidence>
<dbReference type="Gene3D" id="3.30.420.10">
    <property type="entry name" value="Ribonuclease H-like superfamily/Ribonuclease H"/>
    <property type="match status" value="1"/>
</dbReference>